<dbReference type="AlphaFoldDB" id="A0A0K2UBT2"/>
<name>A0A0K2UBT2_LEPSM</name>
<organism evidence="1">
    <name type="scientific">Lepeophtheirus salmonis</name>
    <name type="common">Salmon louse</name>
    <name type="synonym">Caligus salmonis</name>
    <dbReference type="NCBI Taxonomy" id="72036"/>
    <lineage>
        <taxon>Eukaryota</taxon>
        <taxon>Metazoa</taxon>
        <taxon>Ecdysozoa</taxon>
        <taxon>Arthropoda</taxon>
        <taxon>Crustacea</taxon>
        <taxon>Multicrustacea</taxon>
        <taxon>Hexanauplia</taxon>
        <taxon>Copepoda</taxon>
        <taxon>Siphonostomatoida</taxon>
        <taxon>Caligidae</taxon>
        <taxon>Lepeophtheirus</taxon>
    </lineage>
</organism>
<sequence>MKKKRLIFTIVVCGGLETCGLVGRELHPDNWHKNAQNDGVWARKKQDIPSDSVVKHPLKIMVWEDFGALGVSVLHVVDSNKRIKSN</sequence>
<accession>A0A0K2UBT2</accession>
<proteinExistence type="predicted"/>
<reference evidence="1" key="1">
    <citation type="submission" date="2014-05" db="EMBL/GenBank/DDBJ databases">
        <authorList>
            <person name="Chronopoulou M."/>
        </authorList>
    </citation>
    <scope>NUCLEOTIDE SEQUENCE</scope>
    <source>
        <tissue evidence="1">Whole organism</tissue>
    </source>
</reference>
<evidence type="ECO:0000313" key="1">
    <source>
        <dbReference type="EMBL" id="CDW35698.1"/>
    </source>
</evidence>
<protein>
    <submittedName>
        <fullName evidence="1">Uncharacterized protein</fullName>
    </submittedName>
</protein>
<dbReference type="EMBL" id="HACA01018337">
    <property type="protein sequence ID" value="CDW35698.1"/>
    <property type="molecule type" value="Transcribed_RNA"/>
</dbReference>